<dbReference type="AlphaFoldDB" id="A0A4Y2NLH1"/>
<keyword evidence="2" id="KW-1185">Reference proteome</keyword>
<dbReference type="PANTHER" id="PTHR46114">
    <property type="entry name" value="APPLE DOMAIN-CONTAINING PROTEIN"/>
    <property type="match status" value="1"/>
</dbReference>
<proteinExistence type="predicted"/>
<dbReference type="Proteomes" id="UP000499080">
    <property type="component" value="Unassembled WGS sequence"/>
</dbReference>
<name>A0A4Y2NLH1_ARAVE</name>
<protein>
    <submittedName>
        <fullName evidence="1">Uncharacterized protein</fullName>
    </submittedName>
</protein>
<sequence length="136" mass="15939">MECNIALKIYFLHSHLYFFPENLGSVCDELGERFHQDISNVEARYQEKWNPKMLAEYCWALRRIFLKPSTVDRRSTKESEGWVAVDIAKKDGQSLRRAPMTDICHYAHEGIEPQLRLKSYPPLLYHRNVGVNANRA</sequence>
<dbReference type="EMBL" id="BGPR01009251">
    <property type="protein sequence ID" value="GBN38857.1"/>
    <property type="molecule type" value="Genomic_DNA"/>
</dbReference>
<accession>A0A4Y2NLH1</accession>
<evidence type="ECO:0000313" key="1">
    <source>
        <dbReference type="EMBL" id="GBN38857.1"/>
    </source>
</evidence>
<dbReference type="PANTHER" id="PTHR46114:SF1">
    <property type="entry name" value="ZAD DOMAIN-CONTAINING PROTEIN"/>
    <property type="match status" value="1"/>
</dbReference>
<reference evidence="1 2" key="1">
    <citation type="journal article" date="2019" name="Sci. Rep.">
        <title>Orb-weaving spider Araneus ventricosus genome elucidates the spidroin gene catalogue.</title>
        <authorList>
            <person name="Kono N."/>
            <person name="Nakamura H."/>
            <person name="Ohtoshi R."/>
            <person name="Moran D.A.P."/>
            <person name="Shinohara A."/>
            <person name="Yoshida Y."/>
            <person name="Fujiwara M."/>
            <person name="Mori M."/>
            <person name="Tomita M."/>
            <person name="Arakawa K."/>
        </authorList>
    </citation>
    <scope>NUCLEOTIDE SEQUENCE [LARGE SCALE GENOMIC DNA]</scope>
</reference>
<gene>
    <name evidence="1" type="ORF">AVEN_137854_1</name>
</gene>
<evidence type="ECO:0000313" key="2">
    <source>
        <dbReference type="Proteomes" id="UP000499080"/>
    </source>
</evidence>
<comment type="caution">
    <text evidence="1">The sequence shown here is derived from an EMBL/GenBank/DDBJ whole genome shotgun (WGS) entry which is preliminary data.</text>
</comment>
<organism evidence="1 2">
    <name type="scientific">Araneus ventricosus</name>
    <name type="common">Orbweaver spider</name>
    <name type="synonym">Epeira ventricosa</name>
    <dbReference type="NCBI Taxonomy" id="182803"/>
    <lineage>
        <taxon>Eukaryota</taxon>
        <taxon>Metazoa</taxon>
        <taxon>Ecdysozoa</taxon>
        <taxon>Arthropoda</taxon>
        <taxon>Chelicerata</taxon>
        <taxon>Arachnida</taxon>
        <taxon>Araneae</taxon>
        <taxon>Araneomorphae</taxon>
        <taxon>Entelegynae</taxon>
        <taxon>Araneoidea</taxon>
        <taxon>Araneidae</taxon>
        <taxon>Araneus</taxon>
    </lineage>
</organism>